<dbReference type="AlphaFoldDB" id="A0A160JEA2"/>
<reference evidence="3 4" key="1">
    <citation type="journal article" date="2013" name="Int. J. Syst. Evol. Microbiol.">
        <title>Azospirillum humicireducens sp. nov., a nitrogen-fixing bacterium isolated from a microbial fuel cell.</title>
        <authorList>
            <person name="Zhou S."/>
            <person name="Han L."/>
            <person name="Wang Y."/>
            <person name="Yang G."/>
            <person name="Zhuang L."/>
            <person name="Hu P."/>
        </authorList>
    </citation>
    <scope>NUCLEOTIDE SEQUENCE [LARGE SCALE GENOMIC DNA]</scope>
    <source>
        <strain evidence="3 4">SgZ-5</strain>
    </source>
</reference>
<evidence type="ECO:0000313" key="4">
    <source>
        <dbReference type="Proteomes" id="UP000077405"/>
    </source>
</evidence>
<accession>A0A160JEA2</accession>
<dbReference type="Proteomes" id="UP000077405">
    <property type="component" value="Chromosome"/>
</dbReference>
<proteinExistence type="predicted"/>
<dbReference type="EMBL" id="CP015285">
    <property type="protein sequence ID" value="ANC91118.1"/>
    <property type="molecule type" value="Genomic_DNA"/>
</dbReference>
<evidence type="ECO:0000256" key="1">
    <source>
        <dbReference type="SAM" id="MobiDB-lite"/>
    </source>
</evidence>
<keyword evidence="2" id="KW-0472">Membrane</keyword>
<dbReference type="RefSeq" id="WP_063634207.1">
    <property type="nucleotide sequence ID" value="NZ_CP015285.1"/>
</dbReference>
<sequence length="256" mass="28521">MKERVVNVYDPPPAAVPDSAKYLAAMTYRASREAKALRLKRWTFALAVLGLSWGTLMTWDNLRIAGKLVEIARYKPVYRVEQEMDGHQRLVLLDNTITVSKGARINAVQWFVRWQRQIGTDPVMRARDRAAARARLTGGAERKWDALLAADLDPAEGWTRDVADIRVQEREADPKTGATAFYVVWTETVYRDFKPRSKTLMSAAVVTVDGPSRDGALDGVSISGFSEPSGTPLKAETKEPAKAHPIPQSETMEPQP</sequence>
<gene>
    <name evidence="3" type="ORF">A6A40_03930</name>
</gene>
<keyword evidence="4" id="KW-1185">Reference proteome</keyword>
<keyword evidence="2" id="KW-0812">Transmembrane</keyword>
<dbReference type="STRING" id="1226968.A6A40_03930"/>
<dbReference type="OrthoDB" id="7300266at2"/>
<feature type="region of interest" description="Disordered" evidence="1">
    <location>
        <begin position="218"/>
        <end position="256"/>
    </location>
</feature>
<protein>
    <submittedName>
        <fullName evidence="3">Uncharacterized protein</fullName>
    </submittedName>
</protein>
<name>A0A160JEA2_9PROT</name>
<evidence type="ECO:0000256" key="2">
    <source>
        <dbReference type="SAM" id="Phobius"/>
    </source>
</evidence>
<keyword evidence="2" id="KW-1133">Transmembrane helix</keyword>
<organism evidence="3 4">
    <name type="scientific">Azospirillum humicireducens</name>
    <dbReference type="NCBI Taxonomy" id="1226968"/>
    <lineage>
        <taxon>Bacteria</taxon>
        <taxon>Pseudomonadati</taxon>
        <taxon>Pseudomonadota</taxon>
        <taxon>Alphaproteobacteria</taxon>
        <taxon>Rhodospirillales</taxon>
        <taxon>Azospirillaceae</taxon>
        <taxon>Azospirillum</taxon>
    </lineage>
</organism>
<feature type="transmembrane region" description="Helical" evidence="2">
    <location>
        <begin position="42"/>
        <end position="59"/>
    </location>
</feature>
<dbReference type="KEGG" id="ahu:A6A40_03930"/>
<evidence type="ECO:0000313" key="3">
    <source>
        <dbReference type="EMBL" id="ANC91118.1"/>
    </source>
</evidence>